<dbReference type="Proteomes" id="UP001230188">
    <property type="component" value="Unassembled WGS sequence"/>
</dbReference>
<dbReference type="InterPro" id="IPR019775">
    <property type="entry name" value="WD40_repeat_CS"/>
</dbReference>
<dbReference type="InterPro" id="IPR029028">
    <property type="entry name" value="Alpha/beta_knot_MTases"/>
</dbReference>
<sequence length="681" mass="72644">MSCESVEGVTAVTASDPRVAIYRNMKGRDVASRGELFILEGENSIQNLVRHGRIPLVSVCVSERRVGPMAPLLRSVLASGVPVYALPQDDLEEIVGFNFHRGVLGCGRKLPFLEPFEFVEAISRDDPRVIIIGEKLNNLDNIGSVFRNAAAFGASAVLLDAQSSDPYYRKSIRVSGGHALVVPFSRAGTIDECVAAVKAHGFKVVALVTPHSDRHPPRSIVDYWRAAHAVPRVALLLGAEGPGLSQQAVDLADAVVTIPMARRVDSINVATACAVALYELTAMRAPRPPVPRGACAAKPVQYELSPAEIESLKASQEPRNPASGEIPGFPERLWFRNDEDDSQDGHDEISDKELDMDEEDWKDVRLGVNDSIFLVGRAEEDGSCVEMHVFDASAGSLYVHHDIALPAFPLALEWLSLPGMASTSFVAVGTMLASVEVWNLDVLDPLEPTLALGSADENDDGGNDDGAVLSLAWNRTAVDCLASGSADAALTLWDLAAQRVARVWSHHSGRVQGLAWHACEVSVLASGGDDSKLAVCDCRAADAVLGVDLASQIQAVVWQTPARVLAACDDGAVSCFDPRKFGKRASPLWRLQAHAKSCQGVVVNDIGQMATASLDKSVKLWDLGSPVPHLAKSKTMAAGRLFDVCFDEHAPHLLAAAGSTGALALWDTSADDDDVVAGSTT</sequence>
<evidence type="ECO:0000256" key="6">
    <source>
        <dbReference type="PROSITE-ProRule" id="PRU00221"/>
    </source>
</evidence>
<dbReference type="GO" id="GO:0003723">
    <property type="term" value="F:RNA binding"/>
    <property type="evidence" value="ECO:0007669"/>
    <property type="project" value="InterPro"/>
</dbReference>
<reference evidence="8" key="1">
    <citation type="submission" date="2023-01" db="EMBL/GenBank/DDBJ databases">
        <title>Metagenome sequencing of chrysophaentin producing Chrysophaeum taylorii.</title>
        <authorList>
            <person name="Davison J."/>
            <person name="Bewley C."/>
        </authorList>
    </citation>
    <scope>NUCLEOTIDE SEQUENCE</scope>
    <source>
        <strain evidence="8">NIES-1699</strain>
    </source>
</reference>
<protein>
    <recommendedName>
        <fullName evidence="7">tRNA/rRNA methyltransferase SpoU type domain-containing protein</fullName>
    </recommendedName>
</protein>
<dbReference type="InterPro" id="IPR001537">
    <property type="entry name" value="SpoU_MeTrfase"/>
</dbReference>
<evidence type="ECO:0000256" key="1">
    <source>
        <dbReference type="ARBA" id="ARBA00022553"/>
    </source>
</evidence>
<feature type="domain" description="tRNA/rRNA methyltransferase SpoU type" evidence="7">
    <location>
        <begin position="129"/>
        <end position="278"/>
    </location>
</feature>
<dbReference type="PANTHER" id="PTHR14091:SF0">
    <property type="entry name" value="PERIODIC TRYPTOPHAN PROTEIN 1 HOMOLOG"/>
    <property type="match status" value="1"/>
</dbReference>
<dbReference type="EMBL" id="JAQMWT010000005">
    <property type="protein sequence ID" value="KAJ8614440.1"/>
    <property type="molecule type" value="Genomic_DNA"/>
</dbReference>
<dbReference type="PANTHER" id="PTHR14091">
    <property type="entry name" value="PERIODIC TRYPTOPHAN PROTEIN 1"/>
    <property type="match status" value="1"/>
</dbReference>
<dbReference type="Gene3D" id="2.130.10.10">
    <property type="entry name" value="YVTN repeat-like/Quinoprotein amine dehydrogenase"/>
    <property type="match status" value="2"/>
</dbReference>
<dbReference type="InterPro" id="IPR029064">
    <property type="entry name" value="Ribosomal_eL30-like_sf"/>
</dbReference>
<keyword evidence="9" id="KW-1185">Reference proteome</keyword>
<dbReference type="InterPro" id="IPR015943">
    <property type="entry name" value="WD40/YVTN_repeat-like_dom_sf"/>
</dbReference>
<dbReference type="GO" id="GO:0005634">
    <property type="term" value="C:nucleus"/>
    <property type="evidence" value="ECO:0007669"/>
    <property type="project" value="TreeGrafter"/>
</dbReference>
<dbReference type="Pfam" id="PF00400">
    <property type="entry name" value="WD40"/>
    <property type="match status" value="1"/>
</dbReference>
<dbReference type="PROSITE" id="PS00678">
    <property type="entry name" value="WD_REPEATS_1"/>
    <property type="match status" value="2"/>
</dbReference>
<keyword evidence="4" id="KW-0808">Transferase</keyword>
<evidence type="ECO:0000256" key="4">
    <source>
        <dbReference type="ARBA" id="ARBA00022679"/>
    </source>
</evidence>
<dbReference type="GO" id="GO:0008173">
    <property type="term" value="F:RNA methyltransferase activity"/>
    <property type="evidence" value="ECO:0007669"/>
    <property type="project" value="InterPro"/>
</dbReference>
<evidence type="ECO:0000256" key="3">
    <source>
        <dbReference type="ARBA" id="ARBA00022603"/>
    </source>
</evidence>
<evidence type="ECO:0000313" key="8">
    <source>
        <dbReference type="EMBL" id="KAJ8614440.1"/>
    </source>
</evidence>
<dbReference type="GO" id="GO:0006364">
    <property type="term" value="P:rRNA processing"/>
    <property type="evidence" value="ECO:0007669"/>
    <property type="project" value="InterPro"/>
</dbReference>
<evidence type="ECO:0000256" key="2">
    <source>
        <dbReference type="ARBA" id="ARBA00022574"/>
    </source>
</evidence>
<name>A0AAD7XNQ6_9STRA</name>
<dbReference type="InterPro" id="IPR044285">
    <property type="entry name" value="PWP1"/>
</dbReference>
<dbReference type="GO" id="GO:0032259">
    <property type="term" value="P:methylation"/>
    <property type="evidence" value="ECO:0007669"/>
    <property type="project" value="UniProtKB-KW"/>
</dbReference>
<dbReference type="SUPFAM" id="SSF55315">
    <property type="entry name" value="L30e-like"/>
    <property type="match status" value="1"/>
</dbReference>
<dbReference type="SMART" id="SM00320">
    <property type="entry name" value="WD40"/>
    <property type="match status" value="4"/>
</dbReference>
<dbReference type="SUPFAM" id="SSF75217">
    <property type="entry name" value="alpha/beta knot"/>
    <property type="match status" value="1"/>
</dbReference>
<dbReference type="SUPFAM" id="SSF50978">
    <property type="entry name" value="WD40 repeat-like"/>
    <property type="match status" value="1"/>
</dbReference>
<dbReference type="CDD" id="cd18095">
    <property type="entry name" value="SpoU-like_rRNA-MTase"/>
    <property type="match status" value="1"/>
</dbReference>
<gene>
    <name evidence="8" type="ORF">CTAYLR_000792</name>
</gene>
<dbReference type="InterPro" id="IPR036322">
    <property type="entry name" value="WD40_repeat_dom_sf"/>
</dbReference>
<comment type="caution">
    <text evidence="8">The sequence shown here is derived from an EMBL/GenBank/DDBJ whole genome shotgun (WGS) entry which is preliminary data.</text>
</comment>
<evidence type="ECO:0000313" key="9">
    <source>
        <dbReference type="Proteomes" id="UP001230188"/>
    </source>
</evidence>
<organism evidence="8 9">
    <name type="scientific">Chrysophaeum taylorii</name>
    <dbReference type="NCBI Taxonomy" id="2483200"/>
    <lineage>
        <taxon>Eukaryota</taxon>
        <taxon>Sar</taxon>
        <taxon>Stramenopiles</taxon>
        <taxon>Ochrophyta</taxon>
        <taxon>Pelagophyceae</taxon>
        <taxon>Pelagomonadales</taxon>
        <taxon>Pelagomonadaceae</taxon>
        <taxon>Chrysophaeum</taxon>
    </lineage>
</organism>
<dbReference type="InterPro" id="IPR029026">
    <property type="entry name" value="tRNA_m1G_MTases_N"/>
</dbReference>
<dbReference type="Gene3D" id="3.40.1280.10">
    <property type="match status" value="1"/>
</dbReference>
<dbReference type="InterPro" id="IPR001680">
    <property type="entry name" value="WD40_rpt"/>
</dbReference>
<dbReference type="PROSITE" id="PS50082">
    <property type="entry name" value="WD_REPEATS_2"/>
    <property type="match status" value="1"/>
</dbReference>
<keyword evidence="3" id="KW-0489">Methyltransferase</keyword>
<evidence type="ECO:0000259" key="7">
    <source>
        <dbReference type="Pfam" id="PF00588"/>
    </source>
</evidence>
<feature type="repeat" description="WD" evidence="6">
    <location>
        <begin position="461"/>
        <end position="503"/>
    </location>
</feature>
<evidence type="ECO:0000256" key="5">
    <source>
        <dbReference type="ARBA" id="ARBA00022737"/>
    </source>
</evidence>
<dbReference type="InterPro" id="IPR020472">
    <property type="entry name" value="WD40_PAC1"/>
</dbReference>
<keyword evidence="2 6" id="KW-0853">WD repeat</keyword>
<dbReference type="PRINTS" id="PR00320">
    <property type="entry name" value="GPROTEINBRPT"/>
</dbReference>
<dbReference type="AlphaFoldDB" id="A0AAD7XNQ6"/>
<dbReference type="Pfam" id="PF00588">
    <property type="entry name" value="SpoU_methylase"/>
    <property type="match status" value="1"/>
</dbReference>
<keyword evidence="1" id="KW-0597">Phosphoprotein</keyword>
<proteinExistence type="predicted"/>
<accession>A0AAD7XNQ6</accession>
<keyword evidence="5" id="KW-0677">Repeat</keyword>